<proteinExistence type="predicted"/>
<dbReference type="KEGG" id="nod:FOH10_23285"/>
<accession>A0A516NQL9</accession>
<dbReference type="PANTHER" id="PTHR39441">
    <property type="entry name" value="DUF2252 DOMAIN-CONTAINING PROTEIN"/>
    <property type="match status" value="1"/>
</dbReference>
<feature type="region of interest" description="Disordered" evidence="1">
    <location>
        <begin position="208"/>
        <end position="241"/>
    </location>
</feature>
<evidence type="ECO:0000313" key="3">
    <source>
        <dbReference type="Proteomes" id="UP000317039"/>
    </source>
</evidence>
<name>A0A516NQL9_9NOCA</name>
<gene>
    <name evidence="2" type="ORF">FOH10_23285</name>
</gene>
<reference evidence="2 3" key="1">
    <citation type="submission" date="2019-07" db="EMBL/GenBank/DDBJ databases">
        <title>Complete Genome Sequence and Methylome Analysis of Nocardia otitidis-caviarum NEB252.</title>
        <authorList>
            <person name="Fomenkov A."/>
            <person name="Anton B.P."/>
            <person name="Vincze T."/>
            <person name="Roberts R.J."/>
        </authorList>
    </citation>
    <scope>NUCLEOTIDE SEQUENCE [LARGE SCALE GENOMIC DNA]</scope>
    <source>
        <strain evidence="2 3">NEB252</strain>
    </source>
</reference>
<dbReference type="InterPro" id="IPR018721">
    <property type="entry name" value="DUF2252"/>
</dbReference>
<evidence type="ECO:0000313" key="2">
    <source>
        <dbReference type="EMBL" id="QDP81197.1"/>
    </source>
</evidence>
<feature type="region of interest" description="Disordered" evidence="1">
    <location>
        <begin position="1"/>
        <end position="28"/>
    </location>
</feature>
<dbReference type="Pfam" id="PF10009">
    <property type="entry name" value="DUF2252"/>
    <property type="match status" value="1"/>
</dbReference>
<dbReference type="RefSeq" id="WP_143982312.1">
    <property type="nucleotide sequence ID" value="NZ_CP041695.1"/>
</dbReference>
<dbReference type="Proteomes" id="UP000317039">
    <property type="component" value="Chromosome"/>
</dbReference>
<dbReference type="AlphaFoldDB" id="A0A516NQL9"/>
<evidence type="ECO:0000256" key="1">
    <source>
        <dbReference type="SAM" id="MobiDB-lite"/>
    </source>
</evidence>
<protein>
    <submittedName>
        <fullName evidence="2">DUF2252 domain-containing protein</fullName>
    </submittedName>
</protein>
<organism evidence="2 3">
    <name type="scientific">Nocardia otitidiscaviarum</name>
    <dbReference type="NCBI Taxonomy" id="1823"/>
    <lineage>
        <taxon>Bacteria</taxon>
        <taxon>Bacillati</taxon>
        <taxon>Actinomycetota</taxon>
        <taxon>Actinomycetes</taxon>
        <taxon>Mycobacteriales</taxon>
        <taxon>Nocardiaceae</taxon>
        <taxon>Nocardia</taxon>
    </lineage>
</organism>
<dbReference type="PANTHER" id="PTHR39441:SF1">
    <property type="entry name" value="DUF2252 DOMAIN-CONTAINING PROTEIN"/>
    <property type="match status" value="1"/>
</dbReference>
<sequence>MAEHPRTGGRRYPEVDRAPAETGRAARKRISRSRLGVWEAPPDRVDPIAVLQAQAASRLPELVPIRHARMAAGVFPFLRGAPAIMAADLAASPNTGLTVQLCGDAHLMNFGLYASPERTLVFDLNDFDETSPGPFEWDVKRLAASLAVAARANGFSDATAALAARTAAEAYRVNMRRLARLDGLTVWYEQIDISAVIGTLEHARRRKRARRQADAARSRTSLQALRKLTEPDPEGTPRIRHQPPLLVPIAIADQRIVDTVFADYRTTLPEERRTLLDRFRPLEIARKVVGVGSVGTQCFIMLLLDRTTGSPLFLQVKEAQRSVLEPYAEPSPFPHQGHRVVHGQRLSQTASDIFLGWATGPQGRFFYWRQLRDMKGSADTESMTARGLTDYGALCGRTLARAHARSGDRVAIAAYLGTAETFDRAMSDFALAYADQTAEDHRALTRAIETGRVEVATES</sequence>
<dbReference type="EMBL" id="CP041695">
    <property type="protein sequence ID" value="QDP81197.1"/>
    <property type="molecule type" value="Genomic_DNA"/>
</dbReference>
<dbReference type="GeneID" id="80335286"/>
<feature type="compositionally biased region" description="Basic and acidic residues" evidence="1">
    <location>
        <begin position="1"/>
        <end position="19"/>
    </location>
</feature>